<dbReference type="PANTHER" id="PTHR19338">
    <property type="entry name" value="TRANSLOCASE OF INNER MITOCHONDRIAL MEMBRANE 13 HOMOLOG"/>
    <property type="match status" value="1"/>
</dbReference>
<feature type="domain" description="NB-ARC" evidence="1">
    <location>
        <begin position="23"/>
        <end position="128"/>
    </location>
</feature>
<dbReference type="InterPro" id="IPR002182">
    <property type="entry name" value="NB-ARC"/>
</dbReference>
<dbReference type="EMBL" id="QGKX02000004">
    <property type="protein sequence ID" value="KAF3600568.1"/>
    <property type="molecule type" value="Genomic_DNA"/>
</dbReference>
<name>A0A8S9SGX5_BRACR</name>
<gene>
    <name evidence="2" type="ORF">F2Q69_00035361</name>
</gene>
<protein>
    <recommendedName>
        <fullName evidence="1">NB-ARC domain-containing protein</fullName>
    </recommendedName>
</protein>
<dbReference type="Pfam" id="PF00931">
    <property type="entry name" value="NB-ARC"/>
    <property type="match status" value="1"/>
</dbReference>
<dbReference type="GO" id="GO:0043531">
    <property type="term" value="F:ADP binding"/>
    <property type="evidence" value="ECO:0007669"/>
    <property type="project" value="InterPro"/>
</dbReference>
<sequence>MRQLRRARSVDQEALVVGLEDDFKFLLAKLLEDNGDQNRYMISIFGMGGLGKTALARKLYNADNVKTSFAYRAWTSVSQVYKTREMLLRIIRSLGVASGEEMEKIKIVAEELEVYLHGHLQGKRYLVVELEESAT</sequence>
<evidence type="ECO:0000259" key="1">
    <source>
        <dbReference type="Pfam" id="PF00931"/>
    </source>
</evidence>
<dbReference type="AlphaFoldDB" id="A0A8S9SGX5"/>
<dbReference type="SUPFAM" id="SSF52540">
    <property type="entry name" value="P-loop containing nucleoside triphosphate hydrolases"/>
    <property type="match status" value="1"/>
</dbReference>
<comment type="caution">
    <text evidence="2">The sequence shown here is derived from an EMBL/GenBank/DDBJ whole genome shotgun (WGS) entry which is preliminary data.</text>
</comment>
<accession>A0A8S9SGX5</accession>
<dbReference type="Gene3D" id="3.40.50.300">
    <property type="entry name" value="P-loop containing nucleotide triphosphate hydrolases"/>
    <property type="match status" value="1"/>
</dbReference>
<organism evidence="2 3">
    <name type="scientific">Brassica cretica</name>
    <name type="common">Mustard</name>
    <dbReference type="NCBI Taxonomy" id="69181"/>
    <lineage>
        <taxon>Eukaryota</taxon>
        <taxon>Viridiplantae</taxon>
        <taxon>Streptophyta</taxon>
        <taxon>Embryophyta</taxon>
        <taxon>Tracheophyta</taxon>
        <taxon>Spermatophyta</taxon>
        <taxon>Magnoliopsida</taxon>
        <taxon>eudicotyledons</taxon>
        <taxon>Gunneridae</taxon>
        <taxon>Pentapetalae</taxon>
        <taxon>rosids</taxon>
        <taxon>malvids</taxon>
        <taxon>Brassicales</taxon>
        <taxon>Brassicaceae</taxon>
        <taxon>Brassiceae</taxon>
        <taxon>Brassica</taxon>
    </lineage>
</organism>
<evidence type="ECO:0000313" key="2">
    <source>
        <dbReference type="EMBL" id="KAF3600568.1"/>
    </source>
</evidence>
<proteinExistence type="predicted"/>
<evidence type="ECO:0000313" key="3">
    <source>
        <dbReference type="Proteomes" id="UP000712600"/>
    </source>
</evidence>
<dbReference type="PANTHER" id="PTHR19338:SF24">
    <property type="entry name" value="SNKR2GH2 PROTEIN"/>
    <property type="match status" value="1"/>
</dbReference>
<reference evidence="2" key="1">
    <citation type="submission" date="2019-12" db="EMBL/GenBank/DDBJ databases">
        <title>Genome sequencing and annotation of Brassica cretica.</title>
        <authorList>
            <person name="Studholme D.J."/>
            <person name="Sarris P."/>
        </authorList>
    </citation>
    <scope>NUCLEOTIDE SEQUENCE</scope>
    <source>
        <strain evidence="2">PFS-109/04</strain>
        <tissue evidence="2">Leaf</tissue>
    </source>
</reference>
<dbReference type="InterPro" id="IPR027417">
    <property type="entry name" value="P-loop_NTPase"/>
</dbReference>
<dbReference type="Proteomes" id="UP000712600">
    <property type="component" value="Unassembled WGS sequence"/>
</dbReference>